<feature type="coiled-coil region" evidence="11">
    <location>
        <begin position="455"/>
        <end position="496"/>
    </location>
</feature>
<protein>
    <recommendedName>
        <fullName evidence="2">histidine kinase</fullName>
        <ecNumber evidence="2">2.7.13.3</ecNumber>
    </recommendedName>
</protein>
<dbReference type="InterPro" id="IPR019734">
    <property type="entry name" value="TPR_rpt"/>
</dbReference>
<evidence type="ECO:0000256" key="7">
    <source>
        <dbReference type="ARBA" id="ARBA00022840"/>
    </source>
</evidence>
<dbReference type="SUPFAM" id="SSF52172">
    <property type="entry name" value="CheY-like"/>
    <property type="match status" value="1"/>
</dbReference>
<evidence type="ECO:0000259" key="14">
    <source>
        <dbReference type="PROSITE" id="PS50110"/>
    </source>
</evidence>
<dbReference type="Pfam" id="PF00512">
    <property type="entry name" value="HisKA"/>
    <property type="match status" value="1"/>
</dbReference>
<dbReference type="Proteomes" id="UP000199514">
    <property type="component" value="Unassembled WGS sequence"/>
</dbReference>
<dbReference type="FunFam" id="3.30.565.10:FF:000078">
    <property type="entry name" value="Two-component sensor histidine kinase"/>
    <property type="match status" value="1"/>
</dbReference>
<dbReference type="InterPro" id="IPR011006">
    <property type="entry name" value="CheY-like_superfamily"/>
</dbReference>
<keyword evidence="16" id="KW-1185">Reference proteome</keyword>
<evidence type="ECO:0000256" key="4">
    <source>
        <dbReference type="ARBA" id="ARBA00022679"/>
    </source>
</evidence>
<dbReference type="InterPro" id="IPR036097">
    <property type="entry name" value="HisK_dim/P_sf"/>
</dbReference>
<feature type="transmembrane region" description="Helical" evidence="12">
    <location>
        <begin position="417"/>
        <end position="438"/>
    </location>
</feature>
<dbReference type="Gene3D" id="3.30.565.10">
    <property type="entry name" value="Histidine kinase-like ATPase, C-terminal domain"/>
    <property type="match status" value="1"/>
</dbReference>
<dbReference type="SUPFAM" id="SSF47384">
    <property type="entry name" value="Homodimeric domain of signal transducing histidine kinase"/>
    <property type="match status" value="1"/>
</dbReference>
<dbReference type="GO" id="GO:0005524">
    <property type="term" value="F:ATP binding"/>
    <property type="evidence" value="ECO:0007669"/>
    <property type="project" value="UniProtKB-KW"/>
</dbReference>
<keyword evidence="7" id="KW-0067">ATP-binding</keyword>
<feature type="repeat" description="TPR" evidence="10">
    <location>
        <begin position="260"/>
        <end position="293"/>
    </location>
</feature>
<dbReference type="Pfam" id="PF02518">
    <property type="entry name" value="HATPase_c"/>
    <property type="match status" value="1"/>
</dbReference>
<keyword evidence="8" id="KW-0902">Two-component regulatory system</keyword>
<dbReference type="GO" id="GO:0000155">
    <property type="term" value="F:phosphorelay sensor kinase activity"/>
    <property type="evidence" value="ECO:0007669"/>
    <property type="project" value="InterPro"/>
</dbReference>
<dbReference type="FunFam" id="1.10.287.130:FF:000002">
    <property type="entry name" value="Two-component osmosensing histidine kinase"/>
    <property type="match status" value="1"/>
</dbReference>
<dbReference type="InterPro" id="IPR003661">
    <property type="entry name" value="HisK_dim/P_dom"/>
</dbReference>
<feature type="repeat" description="TPR" evidence="10">
    <location>
        <begin position="215"/>
        <end position="248"/>
    </location>
</feature>
<name>A0A1I1FU64_9BACT</name>
<dbReference type="SMART" id="SM00388">
    <property type="entry name" value="HisKA"/>
    <property type="match status" value="1"/>
</dbReference>
<dbReference type="InterPro" id="IPR005467">
    <property type="entry name" value="His_kinase_dom"/>
</dbReference>
<evidence type="ECO:0000313" key="15">
    <source>
        <dbReference type="EMBL" id="SFC02845.1"/>
    </source>
</evidence>
<dbReference type="Gene3D" id="1.10.287.130">
    <property type="match status" value="1"/>
</dbReference>
<accession>A0A1I1FU64</accession>
<dbReference type="SMART" id="SM00448">
    <property type="entry name" value="REC"/>
    <property type="match status" value="1"/>
</dbReference>
<dbReference type="PROSITE" id="PS50109">
    <property type="entry name" value="HIS_KIN"/>
    <property type="match status" value="1"/>
</dbReference>
<dbReference type="STRING" id="927664.SAMN05421780_102323"/>
<dbReference type="PROSITE" id="PS50005">
    <property type="entry name" value="TPR"/>
    <property type="match status" value="3"/>
</dbReference>
<evidence type="ECO:0000256" key="2">
    <source>
        <dbReference type="ARBA" id="ARBA00012438"/>
    </source>
</evidence>
<keyword evidence="12" id="KW-0472">Membrane</keyword>
<evidence type="ECO:0000256" key="10">
    <source>
        <dbReference type="PROSITE-ProRule" id="PRU00339"/>
    </source>
</evidence>
<keyword evidence="4" id="KW-0808">Transferase</keyword>
<evidence type="ECO:0000259" key="13">
    <source>
        <dbReference type="PROSITE" id="PS50109"/>
    </source>
</evidence>
<evidence type="ECO:0000256" key="5">
    <source>
        <dbReference type="ARBA" id="ARBA00022741"/>
    </source>
</evidence>
<evidence type="ECO:0000256" key="9">
    <source>
        <dbReference type="PROSITE-ProRule" id="PRU00169"/>
    </source>
</evidence>
<feature type="domain" description="Histidine kinase" evidence="13">
    <location>
        <begin position="506"/>
        <end position="725"/>
    </location>
</feature>
<dbReference type="Pfam" id="PF13424">
    <property type="entry name" value="TPR_12"/>
    <property type="match status" value="1"/>
</dbReference>
<evidence type="ECO:0000256" key="3">
    <source>
        <dbReference type="ARBA" id="ARBA00022553"/>
    </source>
</evidence>
<dbReference type="CDD" id="cd00082">
    <property type="entry name" value="HisKA"/>
    <property type="match status" value="1"/>
</dbReference>
<keyword evidence="12" id="KW-0812">Transmembrane</keyword>
<feature type="repeat" description="TPR" evidence="10">
    <location>
        <begin position="175"/>
        <end position="208"/>
    </location>
</feature>
<evidence type="ECO:0000256" key="11">
    <source>
        <dbReference type="SAM" id="Coils"/>
    </source>
</evidence>
<dbReference type="PANTHER" id="PTHR45339:SF1">
    <property type="entry name" value="HYBRID SIGNAL TRANSDUCTION HISTIDINE KINASE J"/>
    <property type="match status" value="1"/>
</dbReference>
<dbReference type="SMART" id="SM00028">
    <property type="entry name" value="TPR"/>
    <property type="match status" value="7"/>
</dbReference>
<dbReference type="Gene3D" id="3.40.50.2300">
    <property type="match status" value="1"/>
</dbReference>
<dbReference type="InterPro" id="IPR011990">
    <property type="entry name" value="TPR-like_helical_dom_sf"/>
</dbReference>
<dbReference type="InterPro" id="IPR003594">
    <property type="entry name" value="HATPase_dom"/>
</dbReference>
<sequence>MWPILQMKSKINLSLLFLFFSVHLSFSQGLTWKKQIDSLLTLHAKYEAAHQDKEDYEVLELLYTKTGSLAPSQALQVCYKALAIAQKNGWKDKERAQLNCLGTIYNNQGLPSLALEKNLKAYKLFQETKLVDSTGYLLIDIANAYYGQGFFDIADEYNRRALTIFQRIKKPYGMAVAYNNIAIIKRETRDLDSALVYFEKALAFRQKLKDPFLVVHSYEYLGNTYALKNDYPKALQYLTEALRLADNLQGNKADHKHIKAMIYTSLGTLYKNQELYNKALEYYDRAVSYLETEFPDPVYIADALIAAGQTALLKKDYTKTLGYCHKAQQTTDSLSLLPQQHQIYLLLSSLYEQQHKYKDALYYNQLASSLQHEILGQDVADRLAEVRGTIASYENEKSLEILNKDNEIQRKTIEKQYSISIFATLILLLAVVIGLLLYRNADREKELNAILVAQNQEIRKQSELVQMKNNEIEAQNEELRQHSEELMASVEKMEAASAAKSQFLAMMSHEIRTPMNGVIGMANLLAQTELTADQREKIDVIRLSGDNLLSVINDILDYSKIESGKLELETIPFSLKTCAEEVLAIVGNASNKVKISYEIDPKVPRYVLGDSVRLRQVLLNLMSNAVKFTEEGSITLSITQTKIWSKHRNILFSVKDTGIGIKPGQIEKLFNPFIQADTSTTRRFGGTGLGLSISADLVKLMGGRLCVESHYNKGSEFYFDLPMEAVDNNVGDDFYKPSAVNETLAMRYPLEILVVEDNLVNQKVIEKSLNKLGYRVGLANNGVEALQSMKQKRFDITFMDLQMPEMDGLEATSRLRDDYGDDPIIIALTANALLEEQERCMEIGMNDFLAKPFQLNDLQHMIEKWAIFLQQRVKN</sequence>
<dbReference type="InterPro" id="IPR004358">
    <property type="entry name" value="Sig_transdc_His_kin-like_C"/>
</dbReference>
<evidence type="ECO:0000313" key="16">
    <source>
        <dbReference type="Proteomes" id="UP000199514"/>
    </source>
</evidence>
<keyword evidence="5" id="KW-0547">Nucleotide-binding</keyword>
<dbReference type="PRINTS" id="PR00344">
    <property type="entry name" value="BCTRLSENSOR"/>
</dbReference>
<feature type="domain" description="Response regulatory" evidence="14">
    <location>
        <begin position="751"/>
        <end position="866"/>
    </location>
</feature>
<dbReference type="InterPro" id="IPR036890">
    <property type="entry name" value="HATPase_C_sf"/>
</dbReference>
<evidence type="ECO:0000256" key="1">
    <source>
        <dbReference type="ARBA" id="ARBA00000085"/>
    </source>
</evidence>
<keyword evidence="3 9" id="KW-0597">Phosphoprotein</keyword>
<dbReference type="InterPro" id="IPR001789">
    <property type="entry name" value="Sig_transdc_resp-reg_receiver"/>
</dbReference>
<dbReference type="Pfam" id="PF13374">
    <property type="entry name" value="TPR_10"/>
    <property type="match status" value="1"/>
</dbReference>
<comment type="catalytic activity">
    <reaction evidence="1">
        <text>ATP + protein L-histidine = ADP + protein N-phospho-L-histidine.</text>
        <dbReference type="EC" id="2.7.13.3"/>
    </reaction>
</comment>
<dbReference type="CDD" id="cd17546">
    <property type="entry name" value="REC_hyHK_CKI1_RcsC-like"/>
    <property type="match status" value="1"/>
</dbReference>
<dbReference type="PANTHER" id="PTHR45339">
    <property type="entry name" value="HYBRID SIGNAL TRANSDUCTION HISTIDINE KINASE J"/>
    <property type="match status" value="1"/>
</dbReference>
<dbReference type="EC" id="2.7.13.3" evidence="2"/>
<keyword evidence="6 15" id="KW-0418">Kinase</keyword>
<keyword evidence="11" id="KW-0175">Coiled coil</keyword>
<dbReference type="Pfam" id="PF00072">
    <property type="entry name" value="Response_reg"/>
    <property type="match status" value="1"/>
</dbReference>
<dbReference type="SUPFAM" id="SSF48452">
    <property type="entry name" value="TPR-like"/>
    <property type="match status" value="2"/>
</dbReference>
<organism evidence="15 16">
    <name type="scientific">Flexibacter flexilis DSM 6793</name>
    <dbReference type="NCBI Taxonomy" id="927664"/>
    <lineage>
        <taxon>Bacteria</taxon>
        <taxon>Pseudomonadati</taxon>
        <taxon>Bacteroidota</taxon>
        <taxon>Cytophagia</taxon>
        <taxon>Cytophagales</taxon>
        <taxon>Flexibacteraceae</taxon>
        <taxon>Flexibacter</taxon>
    </lineage>
</organism>
<keyword evidence="12" id="KW-1133">Transmembrane helix</keyword>
<proteinExistence type="predicted"/>
<dbReference type="AlphaFoldDB" id="A0A1I1FU64"/>
<gene>
    <name evidence="15" type="ORF">SAMN05421780_102323</name>
</gene>
<reference evidence="15 16" key="1">
    <citation type="submission" date="2016-10" db="EMBL/GenBank/DDBJ databases">
        <authorList>
            <person name="de Groot N.N."/>
        </authorList>
    </citation>
    <scope>NUCLEOTIDE SEQUENCE [LARGE SCALE GENOMIC DNA]</scope>
    <source>
        <strain evidence="15 16">DSM 6793</strain>
    </source>
</reference>
<dbReference type="OrthoDB" id="9809670at2"/>
<dbReference type="SUPFAM" id="SSF55874">
    <property type="entry name" value="ATPase domain of HSP90 chaperone/DNA topoisomerase II/histidine kinase"/>
    <property type="match status" value="1"/>
</dbReference>
<dbReference type="PROSITE" id="PS50110">
    <property type="entry name" value="RESPONSE_REGULATORY"/>
    <property type="match status" value="1"/>
</dbReference>
<evidence type="ECO:0000256" key="8">
    <source>
        <dbReference type="ARBA" id="ARBA00023012"/>
    </source>
</evidence>
<keyword evidence="10" id="KW-0802">TPR repeat</keyword>
<evidence type="ECO:0000256" key="12">
    <source>
        <dbReference type="SAM" id="Phobius"/>
    </source>
</evidence>
<evidence type="ECO:0000256" key="6">
    <source>
        <dbReference type="ARBA" id="ARBA00022777"/>
    </source>
</evidence>
<dbReference type="Gene3D" id="1.25.40.10">
    <property type="entry name" value="Tetratricopeptide repeat domain"/>
    <property type="match status" value="3"/>
</dbReference>
<dbReference type="EMBL" id="FOLE01000002">
    <property type="protein sequence ID" value="SFC02845.1"/>
    <property type="molecule type" value="Genomic_DNA"/>
</dbReference>
<dbReference type="CDD" id="cd16922">
    <property type="entry name" value="HATPase_EvgS-ArcB-TorS-like"/>
    <property type="match status" value="1"/>
</dbReference>
<dbReference type="SMART" id="SM00387">
    <property type="entry name" value="HATPase_c"/>
    <property type="match status" value="1"/>
</dbReference>
<feature type="modified residue" description="4-aspartylphosphate" evidence="9">
    <location>
        <position position="800"/>
    </location>
</feature>